<evidence type="ECO:0000313" key="1">
    <source>
        <dbReference type="EnsemblMetazoa" id="XP_031788861"/>
    </source>
</evidence>
<dbReference type="Proteomes" id="UP000002358">
    <property type="component" value="Unassembled WGS sequence"/>
</dbReference>
<sequence length="495" mass="56049">MEYAVDITGFKQIEEDYILKELAIIPLKENSADPDEIFRLWQKAIPNGNSLRKHHRICELHFKKDEVEKEFIHVLPDGSRYTLPKDKCSIKKGSVPSIFPLIEKETNAEDRQPVCYAVVSVEVNYLPKAIGACNASLTSPLLPSGSSNQEVEVFENAGKVRNKIVNKAAENTEYLRSISQENVVLENNGNSRSYEITLDKTFKRQCLDETAIEPAKELTYSAEINFTPTIADSCRQHATLHDIAGTLRESESPAANAQFQTICNDLIKNPQAIPLPATWIPQVISTGQPCIMWAEWKKQYSGIYKYIILFPDMSVKVMSHQIRSPNWQHKLGISKYIANKIKAIWVCRTEASSCAAIQGLSVQDIKDYSDNSLIHNSSSEVPSNSSSMKDLSMDTINEILGLNGNDPEHFFVEMFIKIVSDANKIFADLLDKEQPQFGHEVGMLNSTMQADIDFEEKLRELWTKMNQFYELNIAIVNDIFIEKFDHFIIQDVCAV</sequence>
<dbReference type="GeneID" id="107980664"/>
<accession>A0A7M7TB96</accession>
<evidence type="ECO:0008006" key="3">
    <source>
        <dbReference type="Google" id="ProtNLM"/>
    </source>
</evidence>
<reference evidence="1" key="1">
    <citation type="submission" date="2021-01" db="UniProtKB">
        <authorList>
            <consortium name="EnsemblMetazoa"/>
        </authorList>
    </citation>
    <scope>IDENTIFICATION</scope>
</reference>
<dbReference type="OrthoDB" id="7553461at2759"/>
<name>A0A7M7TB96_NASVI</name>
<keyword evidence="2" id="KW-1185">Reference proteome</keyword>
<proteinExistence type="predicted"/>
<evidence type="ECO:0000313" key="2">
    <source>
        <dbReference type="Proteomes" id="UP000002358"/>
    </source>
</evidence>
<dbReference type="KEGG" id="nvi:107980664"/>
<dbReference type="InParanoid" id="A0A7M7TB96"/>
<organism evidence="1 2">
    <name type="scientific">Nasonia vitripennis</name>
    <name type="common">Parasitic wasp</name>
    <dbReference type="NCBI Taxonomy" id="7425"/>
    <lineage>
        <taxon>Eukaryota</taxon>
        <taxon>Metazoa</taxon>
        <taxon>Ecdysozoa</taxon>
        <taxon>Arthropoda</taxon>
        <taxon>Hexapoda</taxon>
        <taxon>Insecta</taxon>
        <taxon>Pterygota</taxon>
        <taxon>Neoptera</taxon>
        <taxon>Endopterygota</taxon>
        <taxon>Hymenoptera</taxon>
        <taxon>Apocrita</taxon>
        <taxon>Proctotrupomorpha</taxon>
        <taxon>Chalcidoidea</taxon>
        <taxon>Pteromalidae</taxon>
        <taxon>Pteromalinae</taxon>
        <taxon>Nasonia</taxon>
    </lineage>
</organism>
<dbReference type="AlphaFoldDB" id="A0A7M7TB96"/>
<protein>
    <recommendedName>
        <fullName evidence="3">THAP-type domain-containing protein</fullName>
    </recommendedName>
</protein>
<dbReference type="RefSeq" id="XP_031788861.1">
    <property type="nucleotide sequence ID" value="XM_031933001.2"/>
</dbReference>
<dbReference type="EnsemblMetazoa" id="XM_031933001">
    <property type="protein sequence ID" value="XP_031788861"/>
    <property type="gene ID" value="LOC107980664"/>
</dbReference>